<dbReference type="GO" id="GO:0005886">
    <property type="term" value="C:plasma membrane"/>
    <property type="evidence" value="ECO:0007669"/>
    <property type="project" value="TreeGrafter"/>
</dbReference>
<keyword evidence="2 6" id="KW-0812">Transmembrane</keyword>
<feature type="transmembrane region" description="Helical" evidence="6">
    <location>
        <begin position="568"/>
        <end position="599"/>
    </location>
</feature>
<dbReference type="OMA" id="ASKHIEW"/>
<evidence type="ECO:0000256" key="6">
    <source>
        <dbReference type="SAM" id="Phobius"/>
    </source>
</evidence>
<feature type="transmembrane region" description="Helical" evidence="6">
    <location>
        <begin position="530"/>
        <end position="548"/>
    </location>
</feature>
<name>A0A0G4GD53_VITBC</name>
<dbReference type="Pfam" id="PF00939">
    <property type="entry name" value="Na_sulph_symp"/>
    <property type="match status" value="1"/>
</dbReference>
<protein>
    <recommendedName>
        <fullName evidence="9">Citrate transporter-like domain-containing protein</fullName>
    </recommendedName>
</protein>
<feature type="transmembrane region" description="Helical" evidence="6">
    <location>
        <begin position="136"/>
        <end position="152"/>
    </location>
</feature>
<evidence type="ECO:0008006" key="9">
    <source>
        <dbReference type="Google" id="ProtNLM"/>
    </source>
</evidence>
<reference evidence="7 8" key="1">
    <citation type="submission" date="2014-11" db="EMBL/GenBank/DDBJ databases">
        <authorList>
            <person name="Zhu J."/>
            <person name="Qi W."/>
            <person name="Song R."/>
        </authorList>
    </citation>
    <scope>NUCLEOTIDE SEQUENCE [LARGE SCALE GENOMIC DNA]</scope>
</reference>
<dbReference type="InParanoid" id="A0A0G4GD53"/>
<feature type="transmembrane region" description="Helical" evidence="6">
    <location>
        <begin position="99"/>
        <end position="124"/>
    </location>
</feature>
<evidence type="ECO:0000313" key="8">
    <source>
        <dbReference type="Proteomes" id="UP000041254"/>
    </source>
</evidence>
<dbReference type="AlphaFoldDB" id="A0A0G4GD53"/>
<feature type="compositionally biased region" description="Polar residues" evidence="5">
    <location>
        <begin position="198"/>
        <end position="243"/>
    </location>
</feature>
<dbReference type="OrthoDB" id="421860at2759"/>
<dbReference type="PANTHER" id="PTHR10283">
    <property type="entry name" value="SOLUTE CARRIER FAMILY 13 MEMBER"/>
    <property type="match status" value="1"/>
</dbReference>
<keyword evidence="4 6" id="KW-0472">Membrane</keyword>
<dbReference type="STRING" id="1169540.A0A0G4GD53"/>
<dbReference type="InterPro" id="IPR001898">
    <property type="entry name" value="SLC13A/DASS"/>
</dbReference>
<keyword evidence="8" id="KW-1185">Reference proteome</keyword>
<feature type="transmembrane region" description="Helical" evidence="6">
    <location>
        <begin position="650"/>
        <end position="675"/>
    </location>
</feature>
<accession>A0A0G4GD53</accession>
<dbReference type="GO" id="GO:0022857">
    <property type="term" value="F:transmembrane transporter activity"/>
    <property type="evidence" value="ECO:0007669"/>
    <property type="project" value="InterPro"/>
</dbReference>
<proteinExistence type="predicted"/>
<organism evidence="7 8">
    <name type="scientific">Vitrella brassicaformis (strain CCMP3155)</name>
    <dbReference type="NCBI Taxonomy" id="1169540"/>
    <lineage>
        <taxon>Eukaryota</taxon>
        <taxon>Sar</taxon>
        <taxon>Alveolata</taxon>
        <taxon>Colpodellida</taxon>
        <taxon>Vitrellaceae</taxon>
        <taxon>Vitrella</taxon>
    </lineage>
</organism>
<sequence length="710" mass="77719">MDGLLMKPLSSLRAAVMRHVDWRTCVLLVTPVVLLPVPLLWRVEPSDIATCMYVILVMGVYWMTEAAPLTVTALMPLFAFPLLHVVPADEIATQYFKDIIFLFLGGLMVAVAVESTCLHHRLALVTLKFMGAKEHRLLLGVMGTTFFFSMWISNTATAATMVPVVMALTTELIHIARESGMADEEKGQDVIDVQSSPAVTVPQLPSNRDASFDSSAANTPMTGSTAPTSINGNPSFTRLTLKSVSEEGVEGRTDVSASAAPSTNPVCDSPPGERREEHREIFKSSFSLSREELSRHELGLCKAMLLGVAYSASIGGSSTLTGTPPNVVLLGLLNDKYGTAHPVDFASWMGFSLPACILNLLLTFLWLRFAYLRPYKRNRPTRTAEQQRLSEDRFRAVLTRELDRMGSISFGESSTIMLFLVLLTLWLTRSLVWGRWFTDRSVNEDTGAEKEFSTVSDATSAMLVVFVMFLWPREMPQWAHNIRNMVRRRGRAPEQQQEQQQEPASSSSSSSSNGGSRRTLLTWPEVEKKVAWGIVILLGGGFALGHAVKRTGLSKLIGMQLLRLNVSPPALMAIAVILMTFTTEFTSNTATSAIVLPIILEIAQQRCINPLYMAMPVAQAACFAFMLPIATGPNAIVFSSGLMHVIDMMAAGLIVNIFCMVVAFASANSLGFLMYSMAEYPSWALTESGIKCTDPVTNGTAWTLISGVDT</sequence>
<evidence type="ECO:0000256" key="3">
    <source>
        <dbReference type="ARBA" id="ARBA00022989"/>
    </source>
</evidence>
<feature type="region of interest" description="Disordered" evidence="5">
    <location>
        <begin position="489"/>
        <end position="518"/>
    </location>
</feature>
<feature type="transmembrane region" description="Helical" evidence="6">
    <location>
        <begin position="20"/>
        <end position="41"/>
    </location>
</feature>
<evidence type="ECO:0000256" key="5">
    <source>
        <dbReference type="SAM" id="MobiDB-lite"/>
    </source>
</evidence>
<feature type="transmembrane region" description="Helical" evidence="6">
    <location>
        <begin position="345"/>
        <end position="367"/>
    </location>
</feature>
<dbReference type="EMBL" id="CDMY01000631">
    <property type="protein sequence ID" value="CEM27189.1"/>
    <property type="molecule type" value="Genomic_DNA"/>
</dbReference>
<feature type="transmembrane region" description="Helical" evidence="6">
    <location>
        <begin position="414"/>
        <end position="432"/>
    </location>
</feature>
<dbReference type="VEuPathDB" id="CryptoDB:Vbra_6204"/>
<feature type="compositionally biased region" description="Low complexity" evidence="5">
    <location>
        <begin position="493"/>
        <end position="518"/>
    </location>
</feature>
<evidence type="ECO:0000256" key="1">
    <source>
        <dbReference type="ARBA" id="ARBA00004141"/>
    </source>
</evidence>
<evidence type="ECO:0000256" key="2">
    <source>
        <dbReference type="ARBA" id="ARBA00022692"/>
    </source>
</evidence>
<feature type="transmembrane region" description="Helical" evidence="6">
    <location>
        <begin position="611"/>
        <end position="630"/>
    </location>
</feature>
<evidence type="ECO:0000256" key="4">
    <source>
        <dbReference type="ARBA" id="ARBA00023136"/>
    </source>
</evidence>
<dbReference type="PANTHER" id="PTHR10283:SF135">
    <property type="entry name" value="SOLUTE CARRIER FAMILY 13 MEMBER 5"/>
    <property type="match status" value="1"/>
</dbReference>
<feature type="transmembrane region" description="Helical" evidence="6">
    <location>
        <begin position="53"/>
        <end position="79"/>
    </location>
</feature>
<comment type="subcellular location">
    <subcellularLocation>
        <location evidence="1">Membrane</location>
        <topology evidence="1">Multi-pass membrane protein</topology>
    </subcellularLocation>
</comment>
<keyword evidence="3 6" id="KW-1133">Transmembrane helix</keyword>
<feature type="region of interest" description="Disordered" evidence="5">
    <location>
        <begin position="198"/>
        <end position="274"/>
    </location>
</feature>
<dbReference type="Proteomes" id="UP000041254">
    <property type="component" value="Unassembled WGS sequence"/>
</dbReference>
<feature type="compositionally biased region" description="Polar residues" evidence="5">
    <location>
        <begin position="255"/>
        <end position="266"/>
    </location>
</feature>
<gene>
    <name evidence="7" type="ORF">Vbra_6204</name>
</gene>
<evidence type="ECO:0000313" key="7">
    <source>
        <dbReference type="EMBL" id="CEM27189.1"/>
    </source>
</evidence>